<comment type="caution">
    <text evidence="3">The sequence shown here is derived from an EMBL/GenBank/DDBJ whole genome shotgun (WGS) entry which is preliminary data.</text>
</comment>
<organism evidence="3 4">
    <name type="scientific">Cupriavidus cauae</name>
    <dbReference type="NCBI Taxonomy" id="2608999"/>
    <lineage>
        <taxon>Bacteria</taxon>
        <taxon>Pseudomonadati</taxon>
        <taxon>Pseudomonadota</taxon>
        <taxon>Betaproteobacteria</taxon>
        <taxon>Burkholderiales</taxon>
        <taxon>Burkholderiaceae</taxon>
        <taxon>Cupriavidus</taxon>
    </lineage>
</organism>
<dbReference type="InterPro" id="IPR042100">
    <property type="entry name" value="Bug_dom1"/>
</dbReference>
<dbReference type="PANTHER" id="PTHR42928">
    <property type="entry name" value="TRICARBOXYLATE-BINDING PROTEIN"/>
    <property type="match status" value="1"/>
</dbReference>
<accession>A0A5M8ACC2</accession>
<feature type="chain" id="PRO_5024425173" evidence="2">
    <location>
        <begin position="27"/>
        <end position="322"/>
    </location>
</feature>
<dbReference type="EMBL" id="VWRN01000045">
    <property type="protein sequence ID" value="KAA6120943.1"/>
    <property type="molecule type" value="Genomic_DNA"/>
</dbReference>
<dbReference type="CDD" id="cd13578">
    <property type="entry name" value="PBP2_Bug27"/>
    <property type="match status" value="1"/>
</dbReference>
<dbReference type="RefSeq" id="WP_149315962.1">
    <property type="nucleotide sequence ID" value="NZ_VWRN01000045.1"/>
</dbReference>
<protein>
    <submittedName>
        <fullName evidence="3">Tripartite tricarboxylate transporter substrate binding protein</fullName>
    </submittedName>
</protein>
<dbReference type="Proteomes" id="UP000324324">
    <property type="component" value="Unassembled WGS sequence"/>
</dbReference>
<keyword evidence="2" id="KW-0732">Signal</keyword>
<dbReference type="AlphaFoldDB" id="A0A5M8ACC2"/>
<name>A0A5M8ACC2_9BURK</name>
<dbReference type="Pfam" id="PF03401">
    <property type="entry name" value="TctC"/>
    <property type="match status" value="1"/>
</dbReference>
<dbReference type="InterPro" id="IPR005064">
    <property type="entry name" value="BUG"/>
</dbReference>
<dbReference type="PIRSF" id="PIRSF017082">
    <property type="entry name" value="YflP"/>
    <property type="match status" value="1"/>
</dbReference>
<reference evidence="3 4" key="1">
    <citation type="submission" date="2019-09" db="EMBL/GenBank/DDBJ databases">
        <title>Isolation of a novel species in the genus Cupriavidus from patients with sepsis using whole genome sequencing.</title>
        <authorList>
            <person name="Kweon O.J."/>
            <person name="Lee M.-K."/>
        </authorList>
    </citation>
    <scope>NUCLEOTIDE SEQUENCE [LARGE SCALE GENOMIC DNA]</scope>
    <source>
        <strain evidence="3 4">MKL-01</strain>
    </source>
</reference>
<dbReference type="SUPFAM" id="SSF53850">
    <property type="entry name" value="Periplasmic binding protein-like II"/>
    <property type="match status" value="1"/>
</dbReference>
<gene>
    <name evidence="3" type="ORF">F1599_17480</name>
</gene>
<evidence type="ECO:0000256" key="2">
    <source>
        <dbReference type="SAM" id="SignalP"/>
    </source>
</evidence>
<dbReference type="Gene3D" id="3.40.190.150">
    <property type="entry name" value="Bordetella uptake gene, domain 1"/>
    <property type="match status" value="1"/>
</dbReference>
<comment type="similarity">
    <text evidence="1">Belongs to the UPF0065 (bug) family.</text>
</comment>
<evidence type="ECO:0000313" key="4">
    <source>
        <dbReference type="Proteomes" id="UP000324324"/>
    </source>
</evidence>
<evidence type="ECO:0000256" key="1">
    <source>
        <dbReference type="ARBA" id="ARBA00006987"/>
    </source>
</evidence>
<feature type="signal peptide" evidence="2">
    <location>
        <begin position="1"/>
        <end position="26"/>
    </location>
</feature>
<sequence length="322" mass="34262">MLNHRWMRAAMMSLACLAAAVPWGHAAAKWPDKPVTLIVPYAPGGGTDIVSRLVAQKLSERWGQSVVVENRPGANGVIGTGHVAKSAPDGHTLLMVVGSHAINPVLMKSLPYDTAKGFTPITRLAVSPMVLVVAKSSPYKTLNDLVEAARKQPLGVGYSEGQTRLTGELLRQVGKLQTIPVSYKGGAQIMVDIIGGHLASGFTSVLTALPHVNGGNLRVIGVAADERMPIFPDAMTFKEAGLEGVQSLNWYGLFGPAGMPAATVEQIHRDLREVTADPTVAKQMRDQGAAIVLTPPDAFRAFIGSETQKWAEVARRGGIRPE</sequence>
<dbReference type="PANTHER" id="PTHR42928:SF5">
    <property type="entry name" value="BLR1237 PROTEIN"/>
    <property type="match status" value="1"/>
</dbReference>
<keyword evidence="4" id="KW-1185">Reference proteome</keyword>
<evidence type="ECO:0000313" key="3">
    <source>
        <dbReference type="EMBL" id="KAA6120943.1"/>
    </source>
</evidence>
<dbReference type="Gene3D" id="3.40.190.10">
    <property type="entry name" value="Periplasmic binding protein-like II"/>
    <property type="match status" value="1"/>
</dbReference>
<proteinExistence type="inferred from homology"/>